<name>A0A9D7LQD2_9RHOO</name>
<dbReference type="Proteomes" id="UP000808146">
    <property type="component" value="Unassembled WGS sequence"/>
</dbReference>
<reference evidence="1" key="1">
    <citation type="submission" date="2020-10" db="EMBL/GenBank/DDBJ databases">
        <title>Connecting structure to function with the recovery of over 1000 high-quality activated sludge metagenome-assembled genomes encoding full-length rRNA genes using long-read sequencing.</title>
        <authorList>
            <person name="Singleton C.M."/>
            <person name="Petriglieri F."/>
            <person name="Kristensen J.M."/>
            <person name="Kirkegaard R.H."/>
            <person name="Michaelsen T.Y."/>
            <person name="Andersen M.H."/>
            <person name="Karst S.M."/>
            <person name="Dueholm M.S."/>
            <person name="Nielsen P.H."/>
            <person name="Albertsen M."/>
        </authorList>
    </citation>
    <scope>NUCLEOTIDE SEQUENCE</scope>
    <source>
        <strain evidence="1">OdNE_18-Q3-R46-58_BAT3C.305</strain>
    </source>
</reference>
<gene>
    <name evidence="1" type="ORF">IPN75_01935</name>
</gene>
<sequence length="45" mass="4642">MTAPVSPVILLEEALEFLGARLSPAWRGQEKGVIRGPPGSSGAVP</sequence>
<dbReference type="AlphaFoldDB" id="A0A9D7LQD2"/>
<protein>
    <submittedName>
        <fullName evidence="1">Uncharacterized protein</fullName>
    </submittedName>
</protein>
<evidence type="ECO:0000313" key="1">
    <source>
        <dbReference type="EMBL" id="MBK8889213.1"/>
    </source>
</evidence>
<proteinExistence type="predicted"/>
<evidence type="ECO:0000313" key="2">
    <source>
        <dbReference type="Proteomes" id="UP000808146"/>
    </source>
</evidence>
<accession>A0A9D7LQD2</accession>
<organism evidence="1 2">
    <name type="scientific">Candidatus Dechloromonas phosphorivorans</name>
    <dbReference type="NCBI Taxonomy" id="2899244"/>
    <lineage>
        <taxon>Bacteria</taxon>
        <taxon>Pseudomonadati</taxon>
        <taxon>Pseudomonadota</taxon>
        <taxon>Betaproteobacteria</taxon>
        <taxon>Rhodocyclales</taxon>
        <taxon>Azonexaceae</taxon>
        <taxon>Dechloromonas</taxon>
    </lineage>
</organism>
<comment type="caution">
    <text evidence="1">The sequence shown here is derived from an EMBL/GenBank/DDBJ whole genome shotgun (WGS) entry which is preliminary data.</text>
</comment>
<dbReference type="EMBL" id="JADKBR010000001">
    <property type="protein sequence ID" value="MBK8889213.1"/>
    <property type="molecule type" value="Genomic_DNA"/>
</dbReference>